<accession>A0A0N4TZV5</accession>
<dbReference type="EMBL" id="UZAD01013712">
    <property type="protein sequence ID" value="VDN95688.1"/>
    <property type="molecule type" value="Genomic_DNA"/>
</dbReference>
<evidence type="ECO:0000313" key="2">
    <source>
        <dbReference type="Proteomes" id="UP000278627"/>
    </source>
</evidence>
<name>A0A0N4TZV5_BRUPA</name>
<dbReference type="WBParaSite" id="BPAG_0001457501-mRNA-1">
    <property type="protein sequence ID" value="BPAG_0001457501-mRNA-1"/>
    <property type="gene ID" value="BPAG_0001457501"/>
</dbReference>
<reference evidence="3" key="1">
    <citation type="submission" date="2017-02" db="UniProtKB">
        <authorList>
            <consortium name="WormBaseParasite"/>
        </authorList>
    </citation>
    <scope>IDENTIFICATION</scope>
</reference>
<proteinExistence type="predicted"/>
<dbReference type="Proteomes" id="UP000278627">
    <property type="component" value="Unassembled WGS sequence"/>
</dbReference>
<gene>
    <name evidence="1" type="ORF">BPAG_LOCUS14503</name>
</gene>
<reference evidence="1 2" key="2">
    <citation type="submission" date="2018-11" db="EMBL/GenBank/DDBJ databases">
        <authorList>
            <consortium name="Pathogen Informatics"/>
        </authorList>
    </citation>
    <scope>NUCLEOTIDE SEQUENCE [LARGE SCALE GENOMIC DNA]</scope>
</reference>
<organism evidence="3">
    <name type="scientific">Brugia pahangi</name>
    <name type="common">Filarial nematode worm</name>
    <dbReference type="NCBI Taxonomy" id="6280"/>
    <lineage>
        <taxon>Eukaryota</taxon>
        <taxon>Metazoa</taxon>
        <taxon>Ecdysozoa</taxon>
        <taxon>Nematoda</taxon>
        <taxon>Chromadorea</taxon>
        <taxon>Rhabditida</taxon>
        <taxon>Spirurina</taxon>
        <taxon>Spiruromorpha</taxon>
        <taxon>Filarioidea</taxon>
        <taxon>Onchocercidae</taxon>
        <taxon>Brugia</taxon>
    </lineage>
</organism>
<evidence type="ECO:0000313" key="1">
    <source>
        <dbReference type="EMBL" id="VDN95688.1"/>
    </source>
</evidence>
<keyword evidence="2" id="KW-1185">Reference proteome</keyword>
<evidence type="ECO:0000313" key="3">
    <source>
        <dbReference type="WBParaSite" id="BPAG_0001457501-mRNA-1"/>
    </source>
</evidence>
<protein>
    <submittedName>
        <fullName evidence="1 3">Uncharacterized protein</fullName>
    </submittedName>
</protein>
<dbReference type="AlphaFoldDB" id="A0A0N4TZV5"/>
<sequence>MSLAISKITDSINYKKSSNLTTFGNDSSEIENKMSLAISKITDSINYKKSSNLTTFGNDSSEIENRKFRTICAGKNKIVQKI</sequence>